<dbReference type="EMBL" id="UOEJ01000098">
    <property type="protein sequence ID" value="VAV98195.1"/>
    <property type="molecule type" value="Genomic_DNA"/>
</dbReference>
<evidence type="ECO:0000256" key="3">
    <source>
        <dbReference type="ARBA" id="ARBA00012099"/>
    </source>
</evidence>
<keyword evidence="6 13" id="KW-0418">Kinase</keyword>
<dbReference type="GO" id="GO:0006072">
    <property type="term" value="P:glycerol-3-phosphate metabolic process"/>
    <property type="evidence" value="ECO:0007669"/>
    <property type="project" value="InterPro"/>
</dbReference>
<evidence type="ECO:0000256" key="2">
    <source>
        <dbReference type="ARBA" id="ARBA00009156"/>
    </source>
</evidence>
<name>A0A3B0STR2_9ZZZZ</name>
<keyword evidence="4 13" id="KW-0808">Transferase</keyword>
<gene>
    <name evidence="13" type="ORF">MNBD_ALPHA01-799</name>
</gene>
<dbReference type="GO" id="GO:0004370">
    <property type="term" value="F:glycerol kinase activity"/>
    <property type="evidence" value="ECO:0007669"/>
    <property type="project" value="UniProtKB-EC"/>
</dbReference>
<evidence type="ECO:0000256" key="4">
    <source>
        <dbReference type="ARBA" id="ARBA00022679"/>
    </source>
</evidence>
<sequence length="496" mass="54389">MTDYLLAIDQGTTSTRAMVFDDRGQLKTSAQKEFTQYFPNDGWVEHDGMEIIRTVMDVVKQALDALPDGIVPSAVGITNQRETTIIWDRKSGEPVCPAIVWQDRRTAQLCRQMQKDGLEEQVREKTGLLLDPYFSATKIKWILDNVSGVRSRAEKGELAFGTVDSFILWHLTGGRVHATDVTNASRTMLFNIRDMAWDQDLLDMFDVPDSLLPRVHACDHHFGDIDAELFGHAIPITAMAGDQQAALIGQDCLSPGQIKCTYGTGGFIMMNTGDKIIRSENRLLTTVAYQIAGRTAYALEGSFFCAGSAVQWLRDGLKIIRNASETEALARSIDSSGGVYMVPAFTGLGAPHWNPEARGALFGLTRSTGVAEIARATLEAVGFQTADLLVAMTGDADISCDSLKVDGGMTQNIWLLQFLADIMRLKVVRPEVSETTAYGIAMLAGVGGGMFDGINILSTLYRYDCTLRPGENENEVSSQKSGWKKAVESTCYFSEK</sequence>
<dbReference type="PROSITE" id="PS00933">
    <property type="entry name" value="FGGY_KINASES_1"/>
    <property type="match status" value="1"/>
</dbReference>
<dbReference type="InterPro" id="IPR018484">
    <property type="entry name" value="FGGY_N"/>
</dbReference>
<dbReference type="Pfam" id="PF00370">
    <property type="entry name" value="FGGY_N"/>
    <property type="match status" value="1"/>
</dbReference>
<dbReference type="GO" id="GO:0019563">
    <property type="term" value="P:glycerol catabolic process"/>
    <property type="evidence" value="ECO:0007669"/>
    <property type="project" value="TreeGrafter"/>
</dbReference>
<evidence type="ECO:0000259" key="11">
    <source>
        <dbReference type="Pfam" id="PF00370"/>
    </source>
</evidence>
<feature type="domain" description="Carbohydrate kinase FGGY C-terminal" evidence="12">
    <location>
        <begin position="259"/>
        <end position="446"/>
    </location>
</feature>
<dbReference type="PANTHER" id="PTHR10196">
    <property type="entry name" value="SUGAR KINASE"/>
    <property type="match status" value="1"/>
</dbReference>
<dbReference type="PANTHER" id="PTHR10196:SF78">
    <property type="entry name" value="GLYCEROL KINASE"/>
    <property type="match status" value="1"/>
</dbReference>
<dbReference type="NCBIfam" id="NF000756">
    <property type="entry name" value="PRK00047.1"/>
    <property type="match status" value="1"/>
</dbReference>
<dbReference type="Gene3D" id="3.30.420.40">
    <property type="match status" value="2"/>
</dbReference>
<organism evidence="13">
    <name type="scientific">hydrothermal vent metagenome</name>
    <dbReference type="NCBI Taxonomy" id="652676"/>
    <lineage>
        <taxon>unclassified sequences</taxon>
        <taxon>metagenomes</taxon>
        <taxon>ecological metagenomes</taxon>
    </lineage>
</organism>
<dbReference type="EC" id="2.7.1.30" evidence="3"/>
<proteinExistence type="inferred from homology"/>
<dbReference type="AlphaFoldDB" id="A0A3B0STR2"/>
<dbReference type="GO" id="GO:0005829">
    <property type="term" value="C:cytosol"/>
    <property type="evidence" value="ECO:0007669"/>
    <property type="project" value="UniProtKB-ARBA"/>
</dbReference>
<dbReference type="InterPro" id="IPR018483">
    <property type="entry name" value="Carb_kinase_FGGY_CS"/>
</dbReference>
<keyword evidence="7" id="KW-0319">Glycerol metabolism</keyword>
<evidence type="ECO:0000259" key="12">
    <source>
        <dbReference type="Pfam" id="PF02782"/>
    </source>
</evidence>
<evidence type="ECO:0000256" key="10">
    <source>
        <dbReference type="ARBA" id="ARBA00052101"/>
    </source>
</evidence>
<reference evidence="13" key="1">
    <citation type="submission" date="2018-06" db="EMBL/GenBank/DDBJ databases">
        <authorList>
            <person name="Zhirakovskaya E."/>
        </authorList>
    </citation>
    <scope>NUCLEOTIDE SEQUENCE</scope>
</reference>
<dbReference type="FunFam" id="3.30.420.40:FF:000008">
    <property type="entry name" value="Glycerol kinase"/>
    <property type="match status" value="1"/>
</dbReference>
<dbReference type="CDD" id="cd07786">
    <property type="entry name" value="FGGY_EcGK_like"/>
    <property type="match status" value="1"/>
</dbReference>
<dbReference type="HAMAP" id="MF_00186">
    <property type="entry name" value="Glycerol_kin"/>
    <property type="match status" value="1"/>
</dbReference>
<dbReference type="Pfam" id="PF02782">
    <property type="entry name" value="FGGY_C"/>
    <property type="match status" value="1"/>
</dbReference>
<dbReference type="SUPFAM" id="SSF53067">
    <property type="entry name" value="Actin-like ATPase domain"/>
    <property type="match status" value="2"/>
</dbReference>
<dbReference type="GO" id="GO:0005524">
    <property type="term" value="F:ATP binding"/>
    <property type="evidence" value="ECO:0007669"/>
    <property type="project" value="UniProtKB-KW"/>
</dbReference>
<keyword evidence="8" id="KW-0067">ATP-binding</keyword>
<comment type="similarity">
    <text evidence="2">Belongs to the FGGY kinase family.</text>
</comment>
<keyword evidence="5" id="KW-0547">Nucleotide-binding</keyword>
<evidence type="ECO:0000256" key="8">
    <source>
        <dbReference type="ARBA" id="ARBA00022840"/>
    </source>
</evidence>
<feature type="domain" description="Carbohydrate kinase FGGY N-terminal" evidence="11">
    <location>
        <begin position="4"/>
        <end position="249"/>
    </location>
</feature>
<evidence type="ECO:0000256" key="1">
    <source>
        <dbReference type="ARBA" id="ARBA00005190"/>
    </source>
</evidence>
<evidence type="ECO:0000256" key="6">
    <source>
        <dbReference type="ARBA" id="ARBA00022777"/>
    </source>
</evidence>
<dbReference type="FunFam" id="3.30.420.40:FF:000007">
    <property type="entry name" value="Glycerol kinase"/>
    <property type="match status" value="1"/>
</dbReference>
<evidence type="ECO:0000313" key="13">
    <source>
        <dbReference type="EMBL" id="VAV98195.1"/>
    </source>
</evidence>
<evidence type="ECO:0000256" key="9">
    <source>
        <dbReference type="ARBA" id="ARBA00043149"/>
    </source>
</evidence>
<protein>
    <recommendedName>
        <fullName evidence="3">glycerol kinase</fullName>
        <ecNumber evidence="3">2.7.1.30</ecNumber>
    </recommendedName>
    <alternativeName>
        <fullName evidence="9">ATP:glycerol 3-phosphotransferase</fullName>
    </alternativeName>
</protein>
<evidence type="ECO:0000256" key="5">
    <source>
        <dbReference type="ARBA" id="ARBA00022741"/>
    </source>
</evidence>
<accession>A0A3B0STR2</accession>
<dbReference type="InterPro" id="IPR018485">
    <property type="entry name" value="FGGY_C"/>
</dbReference>
<dbReference type="InterPro" id="IPR043129">
    <property type="entry name" value="ATPase_NBD"/>
</dbReference>
<dbReference type="PROSITE" id="PS00445">
    <property type="entry name" value="FGGY_KINASES_2"/>
    <property type="match status" value="1"/>
</dbReference>
<dbReference type="InterPro" id="IPR005999">
    <property type="entry name" value="Glycerol_kin"/>
</dbReference>
<comment type="catalytic activity">
    <reaction evidence="10">
        <text>glycerol + ATP = sn-glycerol 3-phosphate + ADP + H(+)</text>
        <dbReference type="Rhea" id="RHEA:21644"/>
        <dbReference type="ChEBI" id="CHEBI:15378"/>
        <dbReference type="ChEBI" id="CHEBI:17754"/>
        <dbReference type="ChEBI" id="CHEBI:30616"/>
        <dbReference type="ChEBI" id="CHEBI:57597"/>
        <dbReference type="ChEBI" id="CHEBI:456216"/>
        <dbReference type="EC" id="2.7.1.30"/>
    </reaction>
</comment>
<dbReference type="NCBIfam" id="TIGR01311">
    <property type="entry name" value="glycerol_kin"/>
    <property type="match status" value="1"/>
</dbReference>
<dbReference type="InterPro" id="IPR000577">
    <property type="entry name" value="Carb_kinase_FGGY"/>
</dbReference>
<evidence type="ECO:0000256" key="7">
    <source>
        <dbReference type="ARBA" id="ARBA00022798"/>
    </source>
</evidence>
<dbReference type="PIRSF" id="PIRSF000538">
    <property type="entry name" value="GlpK"/>
    <property type="match status" value="1"/>
</dbReference>
<comment type="pathway">
    <text evidence="1">Polyol metabolism; glycerol degradation via glycerol kinase pathway; sn-glycerol 3-phosphate from glycerol: step 1/1.</text>
</comment>